<protein>
    <submittedName>
        <fullName evidence="1">Uncharacterized protein</fullName>
    </submittedName>
</protein>
<dbReference type="RefSeq" id="WP_379566766.1">
    <property type="nucleotide sequence ID" value="NZ_JBHSQK010000035.1"/>
</dbReference>
<evidence type="ECO:0000313" key="1">
    <source>
        <dbReference type="EMBL" id="MFC5949641.1"/>
    </source>
</evidence>
<accession>A0ABW1I7I5</accession>
<reference evidence="2" key="1">
    <citation type="journal article" date="2019" name="Int. J. Syst. Evol. Microbiol.">
        <title>The Global Catalogue of Microorganisms (GCM) 10K type strain sequencing project: providing services to taxonomists for standard genome sequencing and annotation.</title>
        <authorList>
            <consortium name="The Broad Institute Genomics Platform"/>
            <consortium name="The Broad Institute Genome Sequencing Center for Infectious Disease"/>
            <person name="Wu L."/>
            <person name="Ma J."/>
        </authorList>
    </citation>
    <scope>NUCLEOTIDE SEQUENCE [LARGE SCALE GENOMIC DNA]</scope>
    <source>
        <strain evidence="2">CGMCC 4.7397</strain>
    </source>
</reference>
<keyword evidence="2" id="KW-1185">Reference proteome</keyword>
<proteinExistence type="predicted"/>
<comment type="caution">
    <text evidence="1">The sequence shown here is derived from an EMBL/GenBank/DDBJ whole genome shotgun (WGS) entry which is preliminary data.</text>
</comment>
<dbReference type="EMBL" id="JBHSQK010000035">
    <property type="protein sequence ID" value="MFC5949641.1"/>
    <property type="molecule type" value="Genomic_DNA"/>
</dbReference>
<evidence type="ECO:0000313" key="2">
    <source>
        <dbReference type="Proteomes" id="UP001596119"/>
    </source>
</evidence>
<dbReference type="Proteomes" id="UP001596119">
    <property type="component" value="Unassembled WGS sequence"/>
</dbReference>
<sequence>MSIAELRAALEGVGGSTGEARAHAQLAAERLTEAAALLAELRERTGADLPVAALQKAREEVDELVATVGLAGDAVADLGGRL</sequence>
<organism evidence="1 2">
    <name type="scientific">Pseudonocardia lutea</name>
    <dbReference type="NCBI Taxonomy" id="2172015"/>
    <lineage>
        <taxon>Bacteria</taxon>
        <taxon>Bacillati</taxon>
        <taxon>Actinomycetota</taxon>
        <taxon>Actinomycetes</taxon>
        <taxon>Pseudonocardiales</taxon>
        <taxon>Pseudonocardiaceae</taxon>
        <taxon>Pseudonocardia</taxon>
    </lineage>
</organism>
<gene>
    <name evidence="1" type="ORF">ACFQH9_15305</name>
</gene>
<name>A0ABW1I7I5_9PSEU</name>